<organism evidence="1 2">
    <name type="scientific">Heliocybe sulcata</name>
    <dbReference type="NCBI Taxonomy" id="5364"/>
    <lineage>
        <taxon>Eukaryota</taxon>
        <taxon>Fungi</taxon>
        <taxon>Dikarya</taxon>
        <taxon>Basidiomycota</taxon>
        <taxon>Agaricomycotina</taxon>
        <taxon>Agaricomycetes</taxon>
        <taxon>Gloeophyllales</taxon>
        <taxon>Gloeophyllaceae</taxon>
        <taxon>Heliocybe</taxon>
    </lineage>
</organism>
<sequence length="570" mass="64124">MSPNSEPASPKLNDLDALDKEDASAWNASTVSSWARRLADTDELEKYRVKARDPVRSKELYSALGDYQTFLPAPRRFGMPKVLIRREYEAAWRDMEHAFVSGGTFFDTMGGPLRYEGPSTPDSFAPHAFAYTILGHPGIGKTLFLSLALLRCLERHWTVVLQLTASDIHIFNSIGVFKVASINADFADLEEALPQATWCLIDSNTAIEGVPQNIAYLGRFLIQAASPRASRTSWGKKRNTFTSMYLINPMPLDEAQLAFSLYSKRTKDTDRIIKDFFDKYGPSTRNAYIAASVGEDWEDQVAFDITTALSNLDLPKLRNLVSQTSQLQMDENVSHHLLLVRPDKRRHRVQVDVISEHILVLLLNTLSLSERQSMRAFFDLFVSVPQTKAAAGHLLEWRMHDLLPKSRSWPVMKLGTNKKYCMNIYGDSDNTLRIEPEDRRAEVPDYQVLVICKYSKGEQIDLAGKYYWPQARNEPTIDSFIYNPQDNVITAFQVTVSESHSVNSKGLEWLKSLRAAAPGSLAPAIDLVVISSNAQVALTPSAKTFIRDTYHLHLTDFPLEGDVPQGVTTD</sequence>
<proteinExistence type="predicted"/>
<dbReference type="PANTHER" id="PTHR33129">
    <property type="entry name" value="PROTEIN KINASE DOMAIN-CONTAINING PROTEIN-RELATED"/>
    <property type="match status" value="1"/>
</dbReference>
<protein>
    <recommendedName>
        <fullName evidence="3">Crinkler family protein</fullName>
    </recommendedName>
</protein>
<dbReference type="InterPro" id="IPR052980">
    <property type="entry name" value="Crinkler_effector"/>
</dbReference>
<gene>
    <name evidence="1" type="ORF">OE88DRAFT_1734147</name>
</gene>
<dbReference type="Proteomes" id="UP000305948">
    <property type="component" value="Unassembled WGS sequence"/>
</dbReference>
<name>A0A5C3N9T4_9AGAM</name>
<dbReference type="AlphaFoldDB" id="A0A5C3N9T4"/>
<evidence type="ECO:0000313" key="2">
    <source>
        <dbReference type="Proteomes" id="UP000305948"/>
    </source>
</evidence>
<dbReference type="EMBL" id="ML213508">
    <property type="protein sequence ID" value="TFK53206.1"/>
    <property type="molecule type" value="Genomic_DNA"/>
</dbReference>
<dbReference type="OrthoDB" id="2340858at2759"/>
<evidence type="ECO:0008006" key="3">
    <source>
        <dbReference type="Google" id="ProtNLM"/>
    </source>
</evidence>
<evidence type="ECO:0000313" key="1">
    <source>
        <dbReference type="EMBL" id="TFK53206.1"/>
    </source>
</evidence>
<reference evidence="1 2" key="1">
    <citation type="journal article" date="2019" name="Nat. Ecol. Evol.">
        <title>Megaphylogeny resolves global patterns of mushroom evolution.</title>
        <authorList>
            <person name="Varga T."/>
            <person name="Krizsan K."/>
            <person name="Foldi C."/>
            <person name="Dima B."/>
            <person name="Sanchez-Garcia M."/>
            <person name="Sanchez-Ramirez S."/>
            <person name="Szollosi G.J."/>
            <person name="Szarkandi J.G."/>
            <person name="Papp V."/>
            <person name="Albert L."/>
            <person name="Andreopoulos W."/>
            <person name="Angelini C."/>
            <person name="Antonin V."/>
            <person name="Barry K.W."/>
            <person name="Bougher N.L."/>
            <person name="Buchanan P."/>
            <person name="Buyck B."/>
            <person name="Bense V."/>
            <person name="Catcheside P."/>
            <person name="Chovatia M."/>
            <person name="Cooper J."/>
            <person name="Damon W."/>
            <person name="Desjardin D."/>
            <person name="Finy P."/>
            <person name="Geml J."/>
            <person name="Haridas S."/>
            <person name="Hughes K."/>
            <person name="Justo A."/>
            <person name="Karasinski D."/>
            <person name="Kautmanova I."/>
            <person name="Kiss B."/>
            <person name="Kocsube S."/>
            <person name="Kotiranta H."/>
            <person name="LaButti K.M."/>
            <person name="Lechner B.E."/>
            <person name="Liimatainen K."/>
            <person name="Lipzen A."/>
            <person name="Lukacs Z."/>
            <person name="Mihaltcheva S."/>
            <person name="Morgado L.N."/>
            <person name="Niskanen T."/>
            <person name="Noordeloos M.E."/>
            <person name="Ohm R.A."/>
            <person name="Ortiz-Santana B."/>
            <person name="Ovrebo C."/>
            <person name="Racz N."/>
            <person name="Riley R."/>
            <person name="Savchenko A."/>
            <person name="Shiryaev A."/>
            <person name="Soop K."/>
            <person name="Spirin V."/>
            <person name="Szebenyi C."/>
            <person name="Tomsovsky M."/>
            <person name="Tulloss R.E."/>
            <person name="Uehling J."/>
            <person name="Grigoriev I.V."/>
            <person name="Vagvolgyi C."/>
            <person name="Papp T."/>
            <person name="Martin F.M."/>
            <person name="Miettinen O."/>
            <person name="Hibbett D.S."/>
            <person name="Nagy L.G."/>
        </authorList>
    </citation>
    <scope>NUCLEOTIDE SEQUENCE [LARGE SCALE GENOMIC DNA]</scope>
    <source>
        <strain evidence="1 2">OMC1185</strain>
    </source>
</reference>
<keyword evidence="2" id="KW-1185">Reference proteome</keyword>
<accession>A0A5C3N9T4</accession>